<feature type="transmembrane region" description="Helical" evidence="1">
    <location>
        <begin position="36"/>
        <end position="61"/>
    </location>
</feature>
<keyword evidence="1" id="KW-0472">Membrane</keyword>
<dbReference type="EMBL" id="FNBD01000002">
    <property type="protein sequence ID" value="SDE60634.1"/>
    <property type="molecule type" value="Genomic_DNA"/>
</dbReference>
<protein>
    <submittedName>
        <fullName evidence="2">Uncharacterized protein</fullName>
    </submittedName>
</protein>
<keyword evidence="1" id="KW-1133">Transmembrane helix</keyword>
<keyword evidence="3" id="KW-1185">Reference proteome</keyword>
<organism evidence="2 3">
    <name type="scientific">Cellulophaga baltica</name>
    <dbReference type="NCBI Taxonomy" id="76594"/>
    <lineage>
        <taxon>Bacteria</taxon>
        <taxon>Pseudomonadati</taxon>
        <taxon>Bacteroidota</taxon>
        <taxon>Flavobacteriia</taxon>
        <taxon>Flavobacteriales</taxon>
        <taxon>Flavobacteriaceae</taxon>
        <taxon>Cellulophaga</taxon>
    </lineage>
</organism>
<sequence length="93" mass="10659">MMSYFNLKINSTVVRITYYSSLINTILFLINLAVDAILMVKIIIAVIAGLMNVILLITAFFNTLINYKYYEENISTLLIIIINLTIGIIYLYI</sequence>
<proteinExistence type="predicted"/>
<dbReference type="AlphaFoldDB" id="A0A1G7EA83"/>
<reference evidence="3" key="1">
    <citation type="submission" date="2016-10" db="EMBL/GenBank/DDBJ databases">
        <authorList>
            <person name="Varghese N."/>
            <person name="Submissions S."/>
        </authorList>
    </citation>
    <scope>NUCLEOTIDE SEQUENCE [LARGE SCALE GENOMIC DNA]</scope>
    <source>
        <strain evidence="3">DSM 24729</strain>
    </source>
</reference>
<accession>A0A1G7EA83</accession>
<feature type="transmembrane region" description="Helical" evidence="1">
    <location>
        <begin position="73"/>
        <end position="92"/>
    </location>
</feature>
<keyword evidence="1" id="KW-0812">Transmembrane</keyword>
<name>A0A1G7EA83_9FLAO</name>
<evidence type="ECO:0000313" key="2">
    <source>
        <dbReference type="EMBL" id="SDE60634.1"/>
    </source>
</evidence>
<gene>
    <name evidence="2" type="ORF">SAMN04487992_102200</name>
</gene>
<dbReference type="Proteomes" id="UP000182114">
    <property type="component" value="Unassembled WGS sequence"/>
</dbReference>
<feature type="transmembrane region" description="Helical" evidence="1">
    <location>
        <begin position="12"/>
        <end position="30"/>
    </location>
</feature>
<evidence type="ECO:0000313" key="3">
    <source>
        <dbReference type="Proteomes" id="UP000182114"/>
    </source>
</evidence>
<evidence type="ECO:0000256" key="1">
    <source>
        <dbReference type="SAM" id="Phobius"/>
    </source>
</evidence>